<dbReference type="Proteomes" id="UP001157006">
    <property type="component" value="Chromosome 4"/>
</dbReference>
<feature type="non-terminal residue" evidence="2">
    <location>
        <position position="1"/>
    </location>
</feature>
<dbReference type="GO" id="GO:0003676">
    <property type="term" value="F:nucleic acid binding"/>
    <property type="evidence" value="ECO:0007669"/>
    <property type="project" value="InterPro"/>
</dbReference>
<dbReference type="EMBL" id="OX451739">
    <property type="protein sequence ID" value="CAI8609208.1"/>
    <property type="molecule type" value="Genomic_DNA"/>
</dbReference>
<reference evidence="2 3" key="1">
    <citation type="submission" date="2023-01" db="EMBL/GenBank/DDBJ databases">
        <authorList>
            <person name="Kreplak J."/>
        </authorList>
    </citation>
    <scope>NUCLEOTIDE SEQUENCE [LARGE SCALE GENOMIC DNA]</scope>
</reference>
<evidence type="ECO:0000313" key="3">
    <source>
        <dbReference type="Proteomes" id="UP001157006"/>
    </source>
</evidence>
<proteinExistence type="predicted"/>
<evidence type="ECO:0000259" key="1">
    <source>
        <dbReference type="PROSITE" id="PS50994"/>
    </source>
</evidence>
<dbReference type="Gene3D" id="3.30.420.10">
    <property type="entry name" value="Ribonuclease H-like superfamily/Ribonuclease H"/>
    <property type="match status" value="1"/>
</dbReference>
<keyword evidence="3" id="KW-1185">Reference proteome</keyword>
<dbReference type="Pfam" id="PF00665">
    <property type="entry name" value="rve"/>
    <property type="match status" value="1"/>
</dbReference>
<gene>
    <name evidence="2" type="ORF">VFH_IV122120</name>
</gene>
<dbReference type="InterPro" id="IPR039537">
    <property type="entry name" value="Retrotran_Ty1/copia-like"/>
</dbReference>
<dbReference type="PANTHER" id="PTHR42648:SF28">
    <property type="entry name" value="TRANSPOSON-ENCODED PROTEIN WITH RIBONUCLEASE H-LIKE AND RETROVIRUS ZINC FINGER-LIKE DOMAINS"/>
    <property type="match status" value="1"/>
</dbReference>
<dbReference type="InterPro" id="IPR001584">
    <property type="entry name" value="Integrase_cat-core"/>
</dbReference>
<dbReference type="InterPro" id="IPR036397">
    <property type="entry name" value="RNaseH_sf"/>
</dbReference>
<sequence>HVRVSFSSRINNRALSLFDVVHSDVWGPSRIPSIPGYQYYVTFIDDFSRCTWIFLMKDRSELFNTFKSFCSEISTQFGKTIHILRSDNAKQYFSDRFNSFMHSKGIVHQSSCPHTPQQNGVAERKHRHIVDTAHTLLLNANVPLKFWGDAVVPAGYLINQCHPLC</sequence>
<dbReference type="PROSITE" id="PS50994">
    <property type="entry name" value="INTEGRASE"/>
    <property type="match status" value="1"/>
</dbReference>
<protein>
    <recommendedName>
        <fullName evidence="1">Integrase catalytic domain-containing protein</fullName>
    </recommendedName>
</protein>
<dbReference type="PANTHER" id="PTHR42648">
    <property type="entry name" value="TRANSPOSASE, PUTATIVE-RELATED"/>
    <property type="match status" value="1"/>
</dbReference>
<evidence type="ECO:0000313" key="2">
    <source>
        <dbReference type="EMBL" id="CAI8609208.1"/>
    </source>
</evidence>
<dbReference type="InterPro" id="IPR012337">
    <property type="entry name" value="RNaseH-like_sf"/>
</dbReference>
<name>A0AAV1AJ22_VICFA</name>
<dbReference type="GO" id="GO:0015074">
    <property type="term" value="P:DNA integration"/>
    <property type="evidence" value="ECO:0007669"/>
    <property type="project" value="InterPro"/>
</dbReference>
<organism evidence="2 3">
    <name type="scientific">Vicia faba</name>
    <name type="common">Broad bean</name>
    <name type="synonym">Faba vulgaris</name>
    <dbReference type="NCBI Taxonomy" id="3906"/>
    <lineage>
        <taxon>Eukaryota</taxon>
        <taxon>Viridiplantae</taxon>
        <taxon>Streptophyta</taxon>
        <taxon>Embryophyta</taxon>
        <taxon>Tracheophyta</taxon>
        <taxon>Spermatophyta</taxon>
        <taxon>Magnoliopsida</taxon>
        <taxon>eudicotyledons</taxon>
        <taxon>Gunneridae</taxon>
        <taxon>Pentapetalae</taxon>
        <taxon>rosids</taxon>
        <taxon>fabids</taxon>
        <taxon>Fabales</taxon>
        <taxon>Fabaceae</taxon>
        <taxon>Papilionoideae</taxon>
        <taxon>50 kb inversion clade</taxon>
        <taxon>NPAAA clade</taxon>
        <taxon>Hologalegina</taxon>
        <taxon>IRL clade</taxon>
        <taxon>Fabeae</taxon>
        <taxon>Vicia</taxon>
    </lineage>
</organism>
<feature type="domain" description="Integrase catalytic" evidence="1">
    <location>
        <begin position="13"/>
        <end position="165"/>
    </location>
</feature>
<dbReference type="AlphaFoldDB" id="A0AAV1AJ22"/>
<accession>A0AAV1AJ22</accession>
<dbReference type="SUPFAM" id="SSF53098">
    <property type="entry name" value="Ribonuclease H-like"/>
    <property type="match status" value="1"/>
</dbReference>